<evidence type="ECO:0000313" key="4">
    <source>
        <dbReference type="Proteomes" id="UP001375240"/>
    </source>
</evidence>
<dbReference type="PANTHER" id="PTHR38121:SF2">
    <property type="entry name" value="ACYLTRANSFERASE 3 DOMAIN-CONTAINING PROTEIN"/>
    <property type="match status" value="1"/>
</dbReference>
<keyword evidence="1" id="KW-0732">Signal</keyword>
<protein>
    <recommendedName>
        <fullName evidence="2">GH16 domain-containing protein</fullName>
    </recommendedName>
</protein>
<name>A0AAV9V2A1_9PEZI</name>
<dbReference type="GO" id="GO:0004553">
    <property type="term" value="F:hydrolase activity, hydrolyzing O-glycosyl compounds"/>
    <property type="evidence" value="ECO:0007669"/>
    <property type="project" value="InterPro"/>
</dbReference>
<comment type="caution">
    <text evidence="3">The sequence shown here is derived from an EMBL/GenBank/DDBJ whole genome shotgun (WGS) entry which is preliminary data.</text>
</comment>
<dbReference type="GO" id="GO:0005975">
    <property type="term" value="P:carbohydrate metabolic process"/>
    <property type="evidence" value="ECO:0007669"/>
    <property type="project" value="InterPro"/>
</dbReference>
<feature type="signal peptide" evidence="1">
    <location>
        <begin position="1"/>
        <end position="19"/>
    </location>
</feature>
<feature type="domain" description="GH16" evidence="2">
    <location>
        <begin position="34"/>
        <end position="304"/>
    </location>
</feature>
<organism evidence="3 4">
    <name type="scientific">Orbilia brochopaga</name>
    <dbReference type="NCBI Taxonomy" id="3140254"/>
    <lineage>
        <taxon>Eukaryota</taxon>
        <taxon>Fungi</taxon>
        <taxon>Dikarya</taxon>
        <taxon>Ascomycota</taxon>
        <taxon>Pezizomycotina</taxon>
        <taxon>Orbiliomycetes</taxon>
        <taxon>Orbiliales</taxon>
        <taxon>Orbiliaceae</taxon>
        <taxon>Orbilia</taxon>
    </lineage>
</organism>
<proteinExistence type="predicted"/>
<dbReference type="Proteomes" id="UP001375240">
    <property type="component" value="Unassembled WGS sequence"/>
</dbReference>
<dbReference type="CDD" id="cd00413">
    <property type="entry name" value="Glyco_hydrolase_16"/>
    <property type="match status" value="1"/>
</dbReference>
<accession>A0AAV9V2A1</accession>
<dbReference type="InterPro" id="IPR000757">
    <property type="entry name" value="Beta-glucanase-like"/>
</dbReference>
<gene>
    <name evidence="3" type="ORF">TWF696_004873</name>
</gene>
<sequence>MRLETQVLLFTLLIGTGQTLSKPASGARQSNSKLYYRDAPDASASCNCGYYIPESGLTFTHYVNLRPEALSANDLARSLQKQGWTISNRLQKSSPKYINYTTSNIQLSMASQGLKKGYKALQLYVSGGPSNRKNIPGAELGTIIKTIRHGSFRFNVKTSTIPGACHGMFFYKDDNHEIDVEILTSHIHDATSSQDPGPPKAGLQLTVQPLTADQPSKYYKVVPFDKMFDPTSGFHEYRFDWTKSGVRYYVNGKTYSSAAYIPQTAGQILVNNWSNGDPYWSAGPPGKDAILSIGSIDLYFNVTDPTLIRAWDTGCKKSKNKELCGAAKATTT</sequence>
<dbReference type="InterPro" id="IPR013320">
    <property type="entry name" value="ConA-like_dom_sf"/>
</dbReference>
<dbReference type="SUPFAM" id="SSF49899">
    <property type="entry name" value="Concanavalin A-like lectins/glucanases"/>
    <property type="match status" value="1"/>
</dbReference>
<evidence type="ECO:0000313" key="3">
    <source>
        <dbReference type="EMBL" id="KAK6352872.1"/>
    </source>
</evidence>
<evidence type="ECO:0000256" key="1">
    <source>
        <dbReference type="SAM" id="SignalP"/>
    </source>
</evidence>
<evidence type="ECO:0000259" key="2">
    <source>
        <dbReference type="PROSITE" id="PS51762"/>
    </source>
</evidence>
<dbReference type="Pfam" id="PF00722">
    <property type="entry name" value="Glyco_hydro_16"/>
    <property type="match status" value="1"/>
</dbReference>
<dbReference type="PANTHER" id="PTHR38121">
    <property type="entry name" value="GH16 DOMAIN-CONTAINING PROTEIN"/>
    <property type="match status" value="1"/>
</dbReference>
<dbReference type="PROSITE" id="PS51762">
    <property type="entry name" value="GH16_2"/>
    <property type="match status" value="1"/>
</dbReference>
<dbReference type="AlphaFoldDB" id="A0AAV9V2A1"/>
<keyword evidence="4" id="KW-1185">Reference proteome</keyword>
<feature type="chain" id="PRO_5043597618" description="GH16 domain-containing protein" evidence="1">
    <location>
        <begin position="20"/>
        <end position="332"/>
    </location>
</feature>
<dbReference type="Gene3D" id="2.60.120.200">
    <property type="match status" value="1"/>
</dbReference>
<dbReference type="EMBL" id="JAVHNQ010000003">
    <property type="protein sequence ID" value="KAK6352872.1"/>
    <property type="molecule type" value="Genomic_DNA"/>
</dbReference>
<reference evidence="3 4" key="1">
    <citation type="submission" date="2019-10" db="EMBL/GenBank/DDBJ databases">
        <authorList>
            <person name="Palmer J.M."/>
        </authorList>
    </citation>
    <scope>NUCLEOTIDE SEQUENCE [LARGE SCALE GENOMIC DNA]</scope>
    <source>
        <strain evidence="3 4">TWF696</strain>
    </source>
</reference>